<gene>
    <name evidence="1" type="ORF">DXU93_05020</name>
</gene>
<protein>
    <recommendedName>
        <fullName evidence="3">Tetratricopeptide repeat protein</fullName>
    </recommendedName>
</protein>
<comment type="caution">
    <text evidence="1">The sequence shown here is derived from an EMBL/GenBank/DDBJ whole genome shotgun (WGS) entry which is preliminary data.</text>
</comment>
<name>A0A3E1F052_9FLAO</name>
<sequence length="225" mass="26628">MLFAQNTYEDLLIIQADGDWEKLIKKADRYTTKSSTSKDPLPYYYMSYGLYKISFQAERDDEYKGAYKDAFTAMGKMLRYDESGEVEEKHTEFINELKFSLLEIIQNEVENEEYKRAFGWSMRLYKFGRDYIPALYMEGALRTRKNDATTGRNKWEEANKLMKDADVMSWSEADQKILMSALFQSAKVLKEMRLTAQAKEMMDKGAPYFEDLERWQEQYDEIINS</sequence>
<evidence type="ECO:0008006" key="3">
    <source>
        <dbReference type="Google" id="ProtNLM"/>
    </source>
</evidence>
<reference evidence="1 2" key="1">
    <citation type="submission" date="2018-08" db="EMBL/GenBank/DDBJ databases">
        <title>The draft genome squence of Brumimicrobium sp. N62.</title>
        <authorList>
            <person name="Du Z.-J."/>
            <person name="Luo H.-R."/>
        </authorList>
    </citation>
    <scope>NUCLEOTIDE SEQUENCE [LARGE SCALE GENOMIC DNA]</scope>
    <source>
        <strain evidence="1 2">N62</strain>
    </source>
</reference>
<keyword evidence="2" id="KW-1185">Reference proteome</keyword>
<proteinExistence type="predicted"/>
<evidence type="ECO:0000313" key="1">
    <source>
        <dbReference type="EMBL" id="RFC55185.1"/>
    </source>
</evidence>
<dbReference type="Proteomes" id="UP000257127">
    <property type="component" value="Unassembled WGS sequence"/>
</dbReference>
<evidence type="ECO:0000313" key="2">
    <source>
        <dbReference type="Proteomes" id="UP000257127"/>
    </source>
</evidence>
<dbReference type="EMBL" id="QURB01000002">
    <property type="protein sequence ID" value="RFC55185.1"/>
    <property type="molecule type" value="Genomic_DNA"/>
</dbReference>
<dbReference type="AlphaFoldDB" id="A0A3E1F052"/>
<organism evidence="1 2">
    <name type="scientific">Brumimicrobium aurantiacum</name>
    <dbReference type="NCBI Taxonomy" id="1737063"/>
    <lineage>
        <taxon>Bacteria</taxon>
        <taxon>Pseudomonadati</taxon>
        <taxon>Bacteroidota</taxon>
        <taxon>Flavobacteriia</taxon>
        <taxon>Flavobacteriales</taxon>
        <taxon>Crocinitomicaceae</taxon>
        <taxon>Brumimicrobium</taxon>
    </lineage>
</organism>
<accession>A0A3E1F052</accession>